<reference evidence="2 3" key="1">
    <citation type="submission" date="2019-02" db="EMBL/GenBank/DDBJ databases">
        <title>Deep-cultivation of Planctomycetes and their phenomic and genomic characterization uncovers novel biology.</title>
        <authorList>
            <person name="Wiegand S."/>
            <person name="Jogler M."/>
            <person name="Boedeker C."/>
            <person name="Pinto D."/>
            <person name="Vollmers J."/>
            <person name="Rivas-Marin E."/>
            <person name="Kohn T."/>
            <person name="Peeters S.H."/>
            <person name="Heuer A."/>
            <person name="Rast P."/>
            <person name="Oberbeckmann S."/>
            <person name="Bunk B."/>
            <person name="Jeske O."/>
            <person name="Meyerdierks A."/>
            <person name="Storesund J.E."/>
            <person name="Kallscheuer N."/>
            <person name="Luecker S."/>
            <person name="Lage O.M."/>
            <person name="Pohl T."/>
            <person name="Merkel B.J."/>
            <person name="Hornburger P."/>
            <person name="Mueller R.-W."/>
            <person name="Bruemmer F."/>
            <person name="Labrenz M."/>
            <person name="Spormann A.M."/>
            <person name="Op Den Camp H."/>
            <person name="Overmann J."/>
            <person name="Amann R."/>
            <person name="Jetten M.S.M."/>
            <person name="Mascher T."/>
            <person name="Medema M.H."/>
            <person name="Devos D.P."/>
            <person name="Kaster A.-K."/>
            <person name="Ovreas L."/>
            <person name="Rohde M."/>
            <person name="Galperin M.Y."/>
            <person name="Jogler C."/>
        </authorList>
    </citation>
    <scope>NUCLEOTIDE SEQUENCE [LARGE SCALE GENOMIC DNA]</scope>
    <source>
        <strain evidence="2 3">CA54</strain>
    </source>
</reference>
<evidence type="ECO:0000256" key="1">
    <source>
        <dbReference type="SAM" id="Phobius"/>
    </source>
</evidence>
<protein>
    <submittedName>
        <fullName evidence="2">Uncharacterized protein</fullName>
    </submittedName>
</protein>
<dbReference type="OrthoDB" id="9887709at2"/>
<name>A0A5C6B9V5_9PLAN</name>
<keyword evidence="3" id="KW-1185">Reference proteome</keyword>
<gene>
    <name evidence="2" type="ORF">CA54_39850</name>
</gene>
<evidence type="ECO:0000313" key="2">
    <source>
        <dbReference type="EMBL" id="TWU08748.1"/>
    </source>
</evidence>
<proteinExistence type="predicted"/>
<keyword evidence="1" id="KW-0812">Transmembrane</keyword>
<comment type="caution">
    <text evidence="2">The sequence shown here is derived from an EMBL/GenBank/DDBJ whole genome shotgun (WGS) entry which is preliminary data.</text>
</comment>
<organism evidence="2 3">
    <name type="scientific">Symmachiella macrocystis</name>
    <dbReference type="NCBI Taxonomy" id="2527985"/>
    <lineage>
        <taxon>Bacteria</taxon>
        <taxon>Pseudomonadati</taxon>
        <taxon>Planctomycetota</taxon>
        <taxon>Planctomycetia</taxon>
        <taxon>Planctomycetales</taxon>
        <taxon>Planctomycetaceae</taxon>
        <taxon>Symmachiella</taxon>
    </lineage>
</organism>
<dbReference type="EMBL" id="SJPP01000002">
    <property type="protein sequence ID" value="TWU08748.1"/>
    <property type="molecule type" value="Genomic_DNA"/>
</dbReference>
<keyword evidence="1" id="KW-1133">Transmembrane helix</keyword>
<evidence type="ECO:0000313" key="3">
    <source>
        <dbReference type="Proteomes" id="UP000320735"/>
    </source>
</evidence>
<sequence length="198" mass="21794">MARKRRPVAKSKREASAEQDPLGKLLKVYRPAVGSCFLVIGLGFIIGVLCVAFAAFLVNNTLVTGIAIALALLLLIGTILYSVINYRQRLEFHKGGLRYTKGRALVEIVWHDIINIQAGRSNAVGYGPLQTLTRSEDAEARDDLLTESLSDSFWDVTIVDITGQTIYLNQMFMNGVKNPRKFVSNLRNGAGLQAGEVR</sequence>
<dbReference type="Proteomes" id="UP000320735">
    <property type="component" value="Unassembled WGS sequence"/>
</dbReference>
<feature type="transmembrane region" description="Helical" evidence="1">
    <location>
        <begin position="32"/>
        <end position="56"/>
    </location>
</feature>
<accession>A0A5C6B9V5</accession>
<dbReference type="AlphaFoldDB" id="A0A5C6B9V5"/>
<keyword evidence="1" id="KW-0472">Membrane</keyword>
<dbReference type="RefSeq" id="WP_146372552.1">
    <property type="nucleotide sequence ID" value="NZ_SJPP01000002.1"/>
</dbReference>
<feature type="transmembrane region" description="Helical" evidence="1">
    <location>
        <begin position="62"/>
        <end position="84"/>
    </location>
</feature>